<reference evidence="1" key="1">
    <citation type="submission" date="2020-03" db="EMBL/GenBank/DDBJ databases">
        <title>The deep terrestrial virosphere.</title>
        <authorList>
            <person name="Holmfeldt K."/>
            <person name="Nilsson E."/>
            <person name="Simone D."/>
            <person name="Lopez-Fernandez M."/>
            <person name="Wu X."/>
            <person name="de Brujin I."/>
            <person name="Lundin D."/>
            <person name="Andersson A."/>
            <person name="Bertilsson S."/>
            <person name="Dopson M."/>
        </authorList>
    </citation>
    <scope>NUCLEOTIDE SEQUENCE</scope>
    <source>
        <strain evidence="1">MM171B01106</strain>
    </source>
</reference>
<dbReference type="EMBL" id="MT143799">
    <property type="protein sequence ID" value="QJB02663.1"/>
    <property type="molecule type" value="Genomic_DNA"/>
</dbReference>
<sequence>MAIRIKPRVEEISLAFNPANRKKFILHKEEGGKVMKYAISILEKDDQVADEKEFLAFLKDQKLSDETTEALHGIYRLVVVAKDKLPASFVANLSKSFPILSESFTPKIDEKTTKKAEKELRVTIEKEIRATVEKEMGMTKDVEIQKLSDTVVALQKESDETKKLLAVEKDARRLAELEKEIKSFEIPGDIAKMAKDALDAEKVSPEFGKRILDSFKEFGTAFKAKDLLFKEFGSSGEGLDEDSALGRLKKIAKEKMEKDKDLTEIVAFSQAAKENPELYREYNKDHFRKVNAH</sequence>
<organism evidence="1">
    <name type="scientific">viral metagenome</name>
    <dbReference type="NCBI Taxonomy" id="1070528"/>
    <lineage>
        <taxon>unclassified sequences</taxon>
        <taxon>metagenomes</taxon>
        <taxon>organismal metagenomes</taxon>
    </lineage>
</organism>
<gene>
    <name evidence="1" type="ORF">MM171B01106_0010</name>
</gene>
<evidence type="ECO:0000313" key="1">
    <source>
        <dbReference type="EMBL" id="QJB02663.1"/>
    </source>
</evidence>
<dbReference type="AlphaFoldDB" id="A0A6M3MAK6"/>
<protein>
    <submittedName>
        <fullName evidence="1">Uncharacterized protein</fullName>
    </submittedName>
</protein>
<accession>A0A6M3MAK6</accession>
<proteinExistence type="predicted"/>
<name>A0A6M3MAK6_9ZZZZ</name>